<dbReference type="PANTHER" id="PTHR12471:SF7">
    <property type="entry name" value="V-TYPE PROTON ATPASE SUBUNIT S1"/>
    <property type="match status" value="1"/>
</dbReference>
<dbReference type="AlphaFoldDB" id="V5HCY2"/>
<evidence type="ECO:0000256" key="7">
    <source>
        <dbReference type="SAM" id="SignalP"/>
    </source>
</evidence>
<keyword evidence="7" id="KW-0732">Signal</keyword>
<name>V5HCY2_IXORI</name>
<evidence type="ECO:0000256" key="1">
    <source>
        <dbReference type="ARBA" id="ARBA00004167"/>
    </source>
</evidence>
<evidence type="ECO:0000256" key="5">
    <source>
        <dbReference type="ARBA" id="ARBA00023136"/>
    </source>
</evidence>
<evidence type="ECO:0000256" key="3">
    <source>
        <dbReference type="ARBA" id="ARBA00022692"/>
    </source>
</evidence>
<sequence>MALCGMLRRIAVCASIVIFLCVPARSENAPAFLWSSDSHLNKFPQVSSFESIEPSTFSKSMEALLSKDDTLVVAFVQDALSIEDLSKNSADDGTYKYLKAAFEKSPVVVLPSVVDPVDGLSSSAGEARMTRVSVGDPSDVQSALDGLRDRHRLLLVDLPETSGGDRAQALQRADDIIKATMQALSVDRKKLIGLYTGHKEVVEESPVRASRSRRHLLAAAGASNLTKGVLEVRSDCLLLFGGRVSASFVPATPPKAPRETVTFNDTLSTKPIVSCSATGANVSFTFPDVGSVKGFKLEMSFQREGSGFQLESLVGFLAGSKALPLQVRDVWWPGGFSFSCASSFFRQFNASMPPQLQVTLDTFQVEVSQNATARFSESYDCASFFTTVVWMGFLVVLLYLFILAVGIFFLYDIRTNDRFDDPKGKTITVSATD</sequence>
<evidence type="ECO:0000256" key="2">
    <source>
        <dbReference type="ARBA" id="ARBA00009037"/>
    </source>
</evidence>
<dbReference type="InterPro" id="IPR046756">
    <property type="entry name" value="VAS1/VOA1_TM"/>
</dbReference>
<feature type="domain" description="V-type proton ATPase subunit S1/VOA1 transmembrane" evidence="8">
    <location>
        <begin position="383"/>
        <end position="421"/>
    </location>
</feature>
<dbReference type="Pfam" id="PF20520">
    <property type="entry name" value="Ac45-VOA1_TM"/>
    <property type="match status" value="1"/>
</dbReference>
<keyword evidence="4 6" id="KW-1133">Transmembrane helix</keyword>
<dbReference type="GO" id="GO:0030641">
    <property type="term" value="P:regulation of cellular pH"/>
    <property type="evidence" value="ECO:0007669"/>
    <property type="project" value="TreeGrafter"/>
</dbReference>
<protein>
    <submittedName>
        <fullName evidence="9">Putative rotational mechanism</fullName>
    </submittedName>
</protein>
<proteinExistence type="evidence at transcript level"/>
<dbReference type="PANTHER" id="PTHR12471">
    <property type="entry name" value="VACUOLAR ATP SYNTHASE SUBUNIT S1"/>
    <property type="match status" value="1"/>
</dbReference>
<dbReference type="GO" id="GO:0033176">
    <property type="term" value="C:proton-transporting V-type ATPase complex"/>
    <property type="evidence" value="ECO:0007669"/>
    <property type="project" value="TreeGrafter"/>
</dbReference>
<reference evidence="9" key="1">
    <citation type="journal article" date="2015" name="Sci. Rep.">
        <title>Tissue- and time-dependent transcription in Ixodes ricinus salivary glands and midguts when blood feeding on the vertebrate host.</title>
        <authorList>
            <person name="Kotsyfakis M."/>
            <person name="Schwarz A."/>
            <person name="Erhart J."/>
            <person name="Ribeiro J.M."/>
        </authorList>
    </citation>
    <scope>NUCLEOTIDE SEQUENCE</scope>
    <source>
        <tissue evidence="9">Salivary gland and midgut</tissue>
    </source>
</reference>
<dbReference type="GO" id="GO:0001671">
    <property type="term" value="F:ATPase activator activity"/>
    <property type="evidence" value="ECO:0007669"/>
    <property type="project" value="TreeGrafter"/>
</dbReference>
<evidence type="ECO:0000256" key="6">
    <source>
        <dbReference type="SAM" id="Phobius"/>
    </source>
</evidence>
<accession>V5HCY2</accession>
<feature type="signal peptide" evidence="7">
    <location>
        <begin position="1"/>
        <end position="26"/>
    </location>
</feature>
<keyword evidence="3 6" id="KW-0812">Transmembrane</keyword>
<dbReference type="EMBL" id="GANP01013300">
    <property type="protein sequence ID" value="JAB71168.1"/>
    <property type="molecule type" value="mRNA"/>
</dbReference>
<comment type="subcellular location">
    <subcellularLocation>
        <location evidence="1">Membrane</location>
        <topology evidence="1">Single-pass membrane protein</topology>
    </subcellularLocation>
</comment>
<evidence type="ECO:0000256" key="4">
    <source>
        <dbReference type="ARBA" id="ARBA00022989"/>
    </source>
</evidence>
<evidence type="ECO:0000313" key="9">
    <source>
        <dbReference type="EMBL" id="JAB71168.1"/>
    </source>
</evidence>
<dbReference type="InterPro" id="IPR008388">
    <property type="entry name" value="Ac45_acc_su"/>
</dbReference>
<comment type="similarity">
    <text evidence="2">Belongs to the vacuolar ATPase subunit S1 family.</text>
</comment>
<feature type="chain" id="PRO_5004734961" evidence="7">
    <location>
        <begin position="27"/>
        <end position="433"/>
    </location>
</feature>
<feature type="transmembrane region" description="Helical" evidence="6">
    <location>
        <begin position="388"/>
        <end position="411"/>
    </location>
</feature>
<evidence type="ECO:0000259" key="8">
    <source>
        <dbReference type="Pfam" id="PF20520"/>
    </source>
</evidence>
<organism evidence="9">
    <name type="scientific">Ixodes ricinus</name>
    <name type="common">Common tick</name>
    <name type="synonym">Acarus ricinus</name>
    <dbReference type="NCBI Taxonomy" id="34613"/>
    <lineage>
        <taxon>Eukaryota</taxon>
        <taxon>Metazoa</taxon>
        <taxon>Ecdysozoa</taxon>
        <taxon>Arthropoda</taxon>
        <taxon>Chelicerata</taxon>
        <taxon>Arachnida</taxon>
        <taxon>Acari</taxon>
        <taxon>Parasitiformes</taxon>
        <taxon>Ixodida</taxon>
        <taxon>Ixodoidea</taxon>
        <taxon>Ixodidae</taxon>
        <taxon>Ixodinae</taxon>
        <taxon>Ixodes</taxon>
    </lineage>
</organism>
<keyword evidence="5 6" id="KW-0472">Membrane</keyword>